<evidence type="ECO:0000259" key="12">
    <source>
        <dbReference type="PROSITE" id="PS51037"/>
    </source>
</evidence>
<dbReference type="GO" id="GO:0005634">
    <property type="term" value="C:nucleus"/>
    <property type="evidence" value="ECO:0007669"/>
    <property type="project" value="UniProtKB-SubCell"/>
</dbReference>
<dbReference type="FunFam" id="2.60.40.1970:FF:000001">
    <property type="entry name" value="YEATS domain containing 2"/>
    <property type="match status" value="1"/>
</dbReference>
<comment type="function">
    <text evidence="7">Chromatin reader component of the ATAC complex, a complex with histone acetyltransferase activity on histones H3 and H4. YEATS2 specifically recognizes and binds histone H3 crotonylated at 'Lys-27' (H3K27cr). Crotonylation marks active promoters and enhancers and confers resistance to transcriptional repressors.</text>
</comment>
<evidence type="ECO:0000256" key="4">
    <source>
        <dbReference type="ARBA" id="ARBA00022843"/>
    </source>
</evidence>
<dbReference type="GO" id="GO:0051726">
    <property type="term" value="P:regulation of cell cycle"/>
    <property type="evidence" value="ECO:0007669"/>
    <property type="project" value="UniProtKB-ARBA"/>
</dbReference>
<feature type="compositionally biased region" description="Polar residues" evidence="11">
    <location>
        <begin position="343"/>
        <end position="369"/>
    </location>
</feature>
<keyword evidence="3" id="KW-0597">Phosphoprotein</keyword>
<keyword evidence="6 10" id="KW-0539">Nucleus</keyword>
<evidence type="ECO:0000256" key="5">
    <source>
        <dbReference type="ARBA" id="ARBA00023054"/>
    </source>
</evidence>
<keyword evidence="5" id="KW-0175">Coiled coil</keyword>
<evidence type="ECO:0000313" key="14">
    <source>
        <dbReference type="RefSeq" id="XP_022305555.1"/>
    </source>
</evidence>
<comment type="subunit">
    <text evidence="8">Component of the ADA2A-containing complex (ATAC), composed of KAT14, KAT2A, TADA2L, TADA3L, ZZ3, MBIP, WDR5, YEATS2, SGF29 and DR1.</text>
</comment>
<evidence type="ECO:0000256" key="10">
    <source>
        <dbReference type="PROSITE-ProRule" id="PRU00376"/>
    </source>
</evidence>
<dbReference type="InterPro" id="IPR038704">
    <property type="entry name" value="YEAST_sf"/>
</dbReference>
<dbReference type="PANTHER" id="PTHR23195">
    <property type="entry name" value="YEATS DOMAIN"/>
    <property type="match status" value="1"/>
</dbReference>
<comment type="subcellular location">
    <subcellularLocation>
        <location evidence="1 10">Nucleus</location>
    </subcellularLocation>
</comment>
<evidence type="ECO:0000256" key="9">
    <source>
        <dbReference type="ARBA" id="ARBA00068329"/>
    </source>
</evidence>
<dbReference type="PROSITE" id="PS51037">
    <property type="entry name" value="YEATS"/>
    <property type="match status" value="1"/>
</dbReference>
<sequence length="1330" mass="145620">MATKRSHIDIDPDYEDVTKAQTKRQKVLEDDAKETTRKKIEMIVRKQFHQEMKNKEKELDCIDQSLRHSQMMVDRLRACIIANYYGSASQQRFVKGEPQQSVPIHPAVKDTLGKRPLNTVIKMEPKAEQVSSTERLVMKQEPGEVTETKEISLVKEEPSTNEITSRSDRFKVKKRIVIGNVSKYIPVDRRDENDQSTHKWMVYVRGPKGEPNIDHFVKKVWFFLHPSYRPNDLVEVLQPPFHLTRRGWGEFPVRVQLYFKDSRNKKVDVIHQLKLDRTYTGLQTLGSETVIDVELEKEIEVKPQIKNLCNGPSENQIAMETNITIPEYMSPIKKEIKQEKLSPRSTPNKNLIKSQNNSKGVSQFSPTSKHSNVTLTLGTLGSLTSQGITKSGTSEGQNGIPINGLKQKAVQDPTNGADGLIHKHSSELQKMLLQSTPPQGGKTSSVAPGKVQAIQTVQSTKTSSSPVISVNAGKGNSQVTKSPQLMATGGHLSAGSQISVPATQLATASSGTPAQTLYIRCKDNQGNIFLVPHHLLKTVPGTPVVTQSVSAQMSKGTAKSPKASPNKAAPQKQGSAIQTENMNKIVSSSPSKTPLSGATVQQPVIVNQTVNQQSVAGKAMFQKPAVQSSPLLLRSPVPAAKSSVSPAPGVPSPVLLIKTEVSPVRPGVATGQPIKMLDKNGKEVPQPSQLQLHLQGQISQNHLKVTSQGLKSVQPAGKTKVNKQMETVTLVQKSDSNLENKIPSKTCQLASLLKGDISAAHRNAVKQVSLVTGVNTTSAQVLASQSMTQNILVQKTSESPKDVSSSSGGVKISKNSADTSTSGNQAIKLQQSTVGVLPQAISISAPSKTMHSVILVNQDVSKVPVFSQPSRTVSSAVSTLVSETVGLGSSLRSVTAGGPSSTALTTASAHLTKQQITKSVENSNVLGGKEPMKTVIAKIGTQTLLLQLPVSDSGIVNKPVEVPKQSKPPLKKPEVPSNAALIETLKKQAAEKEAQMQAAARLSYRERKLGCPVILPASDEKRIHKWKKKTPEEALLGVRRFQEDHEPVKPVNPLRIDNYPDIQSLIRAAIKKHPVVSSTANIHQHPYCARTFEQWLSWNVGKRRASEWQRATACLKYLKTLLNGNQFKGKQLWSVKQVVCWCRLHAYSPHYLERTLHPTGVDFPVKDMRTGVGFSSATDSNETLTQVDEINQKIKRESFSDEEVDIVSTDLPVRIVKEEPMEETDPPNDLVTLPPSDTARFVHDLTQKIGVRFDPAPVLEDVYGSTSEDMVFKAMLSFVEDIITETFSIKVNMGRYPDGVGVADVYRALSRLPQADFLTNKHLGVKDTSR</sequence>
<dbReference type="Proteomes" id="UP000694844">
    <property type="component" value="Chromosome 1"/>
</dbReference>
<dbReference type="Pfam" id="PF22951">
    <property type="entry name" value="3HBD"/>
    <property type="match status" value="1"/>
</dbReference>
<evidence type="ECO:0000256" key="1">
    <source>
        <dbReference type="ARBA" id="ARBA00004123"/>
    </source>
</evidence>
<feature type="domain" description="YEATS" evidence="12">
    <location>
        <begin position="166"/>
        <end position="315"/>
    </location>
</feature>
<dbReference type="Pfam" id="PF03366">
    <property type="entry name" value="YEATS"/>
    <property type="match status" value="1"/>
</dbReference>
<dbReference type="InterPro" id="IPR055129">
    <property type="entry name" value="YEATS_dom"/>
</dbReference>
<gene>
    <name evidence="14" type="primary">LOC111112377</name>
</gene>
<keyword evidence="2" id="KW-1017">Isopeptide bond</keyword>
<dbReference type="CDD" id="cd16907">
    <property type="entry name" value="YEATS_YEATS2_like"/>
    <property type="match status" value="1"/>
</dbReference>
<accession>A0A8B8BQG1</accession>
<evidence type="ECO:0000313" key="13">
    <source>
        <dbReference type="Proteomes" id="UP000694844"/>
    </source>
</evidence>
<dbReference type="KEGG" id="cvn:111112377"/>
<name>A0A8B8BQG1_CRAVI</name>
<protein>
    <recommendedName>
        <fullName evidence="9">YEATS domain-containing protein 2</fullName>
    </recommendedName>
</protein>
<evidence type="ECO:0000256" key="8">
    <source>
        <dbReference type="ARBA" id="ARBA00065122"/>
    </source>
</evidence>
<evidence type="ECO:0000256" key="11">
    <source>
        <dbReference type="SAM" id="MobiDB-lite"/>
    </source>
</evidence>
<dbReference type="GO" id="GO:0000123">
    <property type="term" value="C:histone acetyltransferase complex"/>
    <property type="evidence" value="ECO:0007669"/>
    <property type="project" value="UniProtKB-ARBA"/>
</dbReference>
<reference evidence="13" key="1">
    <citation type="submission" date="2024-06" db="UniProtKB">
        <authorList>
            <consortium name="RefSeq"/>
        </authorList>
    </citation>
    <scope>NUCLEOTIDE SEQUENCE [LARGE SCALE GENOMIC DNA]</scope>
</reference>
<feature type="compositionally biased region" description="Low complexity" evidence="11">
    <location>
        <begin position="558"/>
        <end position="573"/>
    </location>
</feature>
<proteinExistence type="predicted"/>
<feature type="compositionally biased region" description="Polar residues" evidence="11">
    <location>
        <begin position="547"/>
        <end position="557"/>
    </location>
</feature>
<keyword evidence="13" id="KW-1185">Reference proteome</keyword>
<evidence type="ECO:0000256" key="3">
    <source>
        <dbReference type="ARBA" id="ARBA00022553"/>
    </source>
</evidence>
<dbReference type="InterPro" id="IPR005033">
    <property type="entry name" value="YEATS"/>
</dbReference>
<reference evidence="14" key="2">
    <citation type="submission" date="2025-08" db="UniProtKB">
        <authorList>
            <consortium name="RefSeq"/>
        </authorList>
    </citation>
    <scope>IDENTIFICATION</scope>
    <source>
        <tissue evidence="14">Whole sample</tissue>
    </source>
</reference>
<keyword evidence="4" id="KW-0832">Ubl conjugation</keyword>
<dbReference type="GO" id="GO:0006355">
    <property type="term" value="P:regulation of DNA-templated transcription"/>
    <property type="evidence" value="ECO:0007669"/>
    <property type="project" value="InterPro"/>
</dbReference>
<evidence type="ECO:0000256" key="6">
    <source>
        <dbReference type="ARBA" id="ARBA00023242"/>
    </source>
</evidence>
<organism evidence="13 14">
    <name type="scientific">Crassostrea virginica</name>
    <name type="common">Eastern oyster</name>
    <dbReference type="NCBI Taxonomy" id="6565"/>
    <lineage>
        <taxon>Eukaryota</taxon>
        <taxon>Metazoa</taxon>
        <taxon>Spiralia</taxon>
        <taxon>Lophotrochozoa</taxon>
        <taxon>Mollusca</taxon>
        <taxon>Bivalvia</taxon>
        <taxon>Autobranchia</taxon>
        <taxon>Pteriomorphia</taxon>
        <taxon>Ostreida</taxon>
        <taxon>Ostreoidea</taxon>
        <taxon>Ostreidae</taxon>
        <taxon>Crassostrea</taxon>
    </lineage>
</organism>
<feature type="region of interest" description="Disordered" evidence="11">
    <location>
        <begin position="547"/>
        <end position="578"/>
    </location>
</feature>
<feature type="region of interest" description="Disordered" evidence="11">
    <location>
        <begin position="794"/>
        <end position="824"/>
    </location>
</feature>
<dbReference type="OrthoDB" id="1741717at2759"/>
<dbReference type="InterPro" id="IPR055127">
    <property type="entry name" value="YEATS2_3HBD"/>
</dbReference>
<evidence type="ECO:0000256" key="2">
    <source>
        <dbReference type="ARBA" id="ARBA00022499"/>
    </source>
</evidence>
<dbReference type="RefSeq" id="XP_022305555.1">
    <property type="nucleotide sequence ID" value="XM_022449847.1"/>
</dbReference>
<dbReference type="GeneID" id="111112377"/>
<feature type="region of interest" description="Disordered" evidence="11">
    <location>
        <begin position="338"/>
        <end position="369"/>
    </location>
</feature>
<evidence type="ECO:0000256" key="7">
    <source>
        <dbReference type="ARBA" id="ARBA00060245"/>
    </source>
</evidence>
<dbReference type="Gene3D" id="2.60.40.1970">
    <property type="entry name" value="YEATS domain"/>
    <property type="match status" value="1"/>
</dbReference>
<feature type="compositionally biased region" description="Low complexity" evidence="11">
    <location>
        <begin position="802"/>
        <end position="816"/>
    </location>
</feature>